<keyword evidence="8" id="KW-0032">Aminotransferase</keyword>
<name>A0A4R4XZV6_9PSEU</name>
<feature type="region of interest" description="Disordered" evidence="6">
    <location>
        <begin position="1"/>
        <end position="32"/>
    </location>
</feature>
<evidence type="ECO:0000256" key="2">
    <source>
        <dbReference type="ARBA" id="ARBA00012224"/>
    </source>
</evidence>
<dbReference type="AlphaFoldDB" id="A0A4R4XZV6"/>
<sequence>MPKSSRTHARRRSAAAMSDMTAPNHANPASRQRISPIEHRWHCIMTGMTVAELHAEFDALRPDELRRRSSQKWALVDPDVLPAWVAEMDYPLCPVARDVLLELVERSDFGYPVIGEHLAAFANWVAREQDWRVDPALVSPVADVMAGLEAAVRRLTAPGDGVVLLTPAYPPFLALLDHLDRPVRECPLLDAEDGWRIDFDAVADALATGAKAVLLCHPHNPTGRIWSRDELRTLAELADRHGAFVISDEVHAPLRASDQDFVPFAAVGDRAVTVTSASKGWNVPGLKSAVLVCQESTKHLLDTIPPYEKMRASAPGLAVATALWRDDGGWLTAVRSYLDRTRDRLQEWAGERSRVRVHRGQAGFLAWLDVRELGPEPAEALLRDARVRVNSGTNYAPPGSTAGRGFVRFNHATSLPLLDELLARLGSVLD</sequence>
<dbReference type="EMBL" id="SMKW01000098">
    <property type="protein sequence ID" value="TDD37236.1"/>
    <property type="molecule type" value="Genomic_DNA"/>
</dbReference>
<evidence type="ECO:0000313" key="8">
    <source>
        <dbReference type="EMBL" id="TDD37236.1"/>
    </source>
</evidence>
<dbReference type="SUPFAM" id="SSF53383">
    <property type="entry name" value="PLP-dependent transferases"/>
    <property type="match status" value="1"/>
</dbReference>
<keyword evidence="4" id="KW-0456">Lyase</keyword>
<comment type="cofactor">
    <cofactor evidence="1">
        <name>pyridoxal 5'-phosphate</name>
        <dbReference type="ChEBI" id="CHEBI:597326"/>
    </cofactor>
</comment>
<dbReference type="InterPro" id="IPR015421">
    <property type="entry name" value="PyrdxlP-dep_Trfase_major"/>
</dbReference>
<dbReference type="Gene3D" id="3.40.640.10">
    <property type="entry name" value="Type I PLP-dependent aspartate aminotransferase-like (Major domain)"/>
    <property type="match status" value="1"/>
</dbReference>
<dbReference type="InterPro" id="IPR051798">
    <property type="entry name" value="Class-II_PLP-Dep_Aminotrans"/>
</dbReference>
<organism evidence="8 9">
    <name type="scientific">Saccharopolyspora elongata</name>
    <dbReference type="NCBI Taxonomy" id="2530387"/>
    <lineage>
        <taxon>Bacteria</taxon>
        <taxon>Bacillati</taxon>
        <taxon>Actinomycetota</taxon>
        <taxon>Actinomycetes</taxon>
        <taxon>Pseudonocardiales</taxon>
        <taxon>Pseudonocardiaceae</taxon>
        <taxon>Saccharopolyspora</taxon>
    </lineage>
</organism>
<gene>
    <name evidence="8" type="ORF">E1288_40740</name>
</gene>
<reference evidence="8 9" key="1">
    <citation type="submission" date="2019-03" db="EMBL/GenBank/DDBJ databases">
        <title>Draft genome sequences of novel Actinobacteria.</title>
        <authorList>
            <person name="Sahin N."/>
            <person name="Ay H."/>
            <person name="Saygin H."/>
        </authorList>
    </citation>
    <scope>NUCLEOTIDE SEQUENCE [LARGE SCALE GENOMIC DNA]</scope>
    <source>
        <strain evidence="8 9">7K502</strain>
    </source>
</reference>
<evidence type="ECO:0000256" key="5">
    <source>
        <dbReference type="ARBA" id="ARBA00037974"/>
    </source>
</evidence>
<dbReference type="CDD" id="cd00609">
    <property type="entry name" value="AAT_like"/>
    <property type="match status" value="1"/>
</dbReference>
<dbReference type="GO" id="GO:0047804">
    <property type="term" value="F:cysteine-S-conjugate beta-lyase activity"/>
    <property type="evidence" value="ECO:0007669"/>
    <property type="project" value="UniProtKB-EC"/>
</dbReference>
<dbReference type="GO" id="GO:0008483">
    <property type="term" value="F:transaminase activity"/>
    <property type="evidence" value="ECO:0007669"/>
    <property type="project" value="UniProtKB-KW"/>
</dbReference>
<evidence type="ECO:0000259" key="7">
    <source>
        <dbReference type="Pfam" id="PF00155"/>
    </source>
</evidence>
<evidence type="ECO:0000256" key="4">
    <source>
        <dbReference type="ARBA" id="ARBA00023239"/>
    </source>
</evidence>
<protein>
    <recommendedName>
        <fullName evidence="2">cysteine-S-conjugate beta-lyase</fullName>
        <ecNumber evidence="2">4.4.1.13</ecNumber>
    </recommendedName>
</protein>
<evidence type="ECO:0000256" key="1">
    <source>
        <dbReference type="ARBA" id="ARBA00001933"/>
    </source>
</evidence>
<feature type="compositionally biased region" description="Basic residues" evidence="6">
    <location>
        <begin position="1"/>
        <end position="13"/>
    </location>
</feature>
<dbReference type="InterPro" id="IPR004839">
    <property type="entry name" value="Aminotransferase_I/II_large"/>
</dbReference>
<dbReference type="InterPro" id="IPR015422">
    <property type="entry name" value="PyrdxlP-dep_Trfase_small"/>
</dbReference>
<dbReference type="Gene3D" id="3.90.1150.10">
    <property type="entry name" value="Aspartate Aminotransferase, domain 1"/>
    <property type="match status" value="1"/>
</dbReference>
<evidence type="ECO:0000313" key="9">
    <source>
        <dbReference type="Proteomes" id="UP000294947"/>
    </source>
</evidence>
<dbReference type="Proteomes" id="UP000294947">
    <property type="component" value="Unassembled WGS sequence"/>
</dbReference>
<evidence type="ECO:0000256" key="3">
    <source>
        <dbReference type="ARBA" id="ARBA00022898"/>
    </source>
</evidence>
<keyword evidence="3" id="KW-0663">Pyridoxal phosphate</keyword>
<accession>A0A4R4XZV6</accession>
<feature type="domain" description="Aminotransferase class I/classII large" evidence="7">
    <location>
        <begin position="114"/>
        <end position="425"/>
    </location>
</feature>
<proteinExistence type="inferred from homology"/>
<dbReference type="GO" id="GO:0030170">
    <property type="term" value="F:pyridoxal phosphate binding"/>
    <property type="evidence" value="ECO:0007669"/>
    <property type="project" value="InterPro"/>
</dbReference>
<keyword evidence="8" id="KW-0808">Transferase</keyword>
<comment type="similarity">
    <text evidence="5">Belongs to the class-II pyridoxal-phosphate-dependent aminotransferase family. MalY/PatB cystathionine beta-lyase subfamily.</text>
</comment>
<dbReference type="InterPro" id="IPR015424">
    <property type="entry name" value="PyrdxlP-dep_Trfase"/>
</dbReference>
<comment type="caution">
    <text evidence="8">The sequence shown here is derived from an EMBL/GenBank/DDBJ whole genome shotgun (WGS) entry which is preliminary data.</text>
</comment>
<dbReference type="EC" id="4.4.1.13" evidence="2"/>
<keyword evidence="9" id="KW-1185">Reference proteome</keyword>
<dbReference type="PANTHER" id="PTHR43525:SF2">
    <property type="entry name" value="CYSTATHIONINE BETA-LYASE-RELATED"/>
    <property type="match status" value="1"/>
</dbReference>
<dbReference type="OrthoDB" id="3224382at2"/>
<evidence type="ECO:0000256" key="6">
    <source>
        <dbReference type="SAM" id="MobiDB-lite"/>
    </source>
</evidence>
<dbReference type="Pfam" id="PF00155">
    <property type="entry name" value="Aminotran_1_2"/>
    <property type="match status" value="1"/>
</dbReference>
<dbReference type="PANTHER" id="PTHR43525">
    <property type="entry name" value="PROTEIN MALY"/>
    <property type="match status" value="1"/>
</dbReference>